<keyword evidence="3" id="KW-1185">Reference proteome</keyword>
<feature type="region of interest" description="Disordered" evidence="1">
    <location>
        <begin position="37"/>
        <end position="74"/>
    </location>
</feature>
<dbReference type="RefSeq" id="WP_336925506.1">
    <property type="nucleotide sequence ID" value="NZ_JBANRO010000004.1"/>
</dbReference>
<name>A0ABV7E2H7_9SPHN</name>
<evidence type="ECO:0000313" key="2">
    <source>
        <dbReference type="EMBL" id="MFC3096667.1"/>
    </source>
</evidence>
<gene>
    <name evidence="2" type="ORF">ACFODU_02480</name>
</gene>
<evidence type="ECO:0000256" key="1">
    <source>
        <dbReference type="SAM" id="MobiDB-lite"/>
    </source>
</evidence>
<dbReference type="EMBL" id="JBHRST010000002">
    <property type="protein sequence ID" value="MFC3096667.1"/>
    <property type="molecule type" value="Genomic_DNA"/>
</dbReference>
<evidence type="ECO:0000313" key="3">
    <source>
        <dbReference type="Proteomes" id="UP001595456"/>
    </source>
</evidence>
<protein>
    <submittedName>
        <fullName evidence="2">Uncharacterized protein</fullName>
    </submittedName>
</protein>
<sequence length="74" mass="8064">MLTEADFRACVAAFHANDLGGFGCAGRARPIIVRPDHHAAHSGRELHGRLEGRPRHHPDRADHSLIPAAGLFRP</sequence>
<dbReference type="Proteomes" id="UP001595456">
    <property type="component" value="Unassembled WGS sequence"/>
</dbReference>
<comment type="caution">
    <text evidence="2">The sequence shown here is derived from an EMBL/GenBank/DDBJ whole genome shotgun (WGS) entry which is preliminary data.</text>
</comment>
<reference evidence="3" key="1">
    <citation type="journal article" date="2019" name="Int. J. Syst. Evol. Microbiol.">
        <title>The Global Catalogue of Microorganisms (GCM) 10K type strain sequencing project: providing services to taxonomists for standard genome sequencing and annotation.</title>
        <authorList>
            <consortium name="The Broad Institute Genomics Platform"/>
            <consortium name="The Broad Institute Genome Sequencing Center for Infectious Disease"/>
            <person name="Wu L."/>
            <person name="Ma J."/>
        </authorList>
    </citation>
    <scope>NUCLEOTIDE SEQUENCE [LARGE SCALE GENOMIC DNA]</scope>
    <source>
        <strain evidence="3">KCTC 52607</strain>
    </source>
</reference>
<organism evidence="2 3">
    <name type="scientific">Alteraurantiacibacter palmitatis</name>
    <dbReference type="NCBI Taxonomy" id="2054628"/>
    <lineage>
        <taxon>Bacteria</taxon>
        <taxon>Pseudomonadati</taxon>
        <taxon>Pseudomonadota</taxon>
        <taxon>Alphaproteobacteria</taxon>
        <taxon>Sphingomonadales</taxon>
        <taxon>Erythrobacteraceae</taxon>
        <taxon>Alteraurantiacibacter</taxon>
    </lineage>
</organism>
<feature type="compositionally biased region" description="Basic and acidic residues" evidence="1">
    <location>
        <begin position="37"/>
        <end position="63"/>
    </location>
</feature>
<accession>A0ABV7E2H7</accession>
<proteinExistence type="predicted"/>